<dbReference type="RefSeq" id="XP_068367351.1">
    <property type="nucleotide sequence ID" value="XM_068498429.1"/>
</dbReference>
<dbReference type="PANTHER" id="PTHR45639:SF3">
    <property type="entry name" value="HYPOXIA UP-REGULATED PROTEIN 1"/>
    <property type="match status" value="1"/>
</dbReference>
<dbReference type="Gene3D" id="1.20.1270.10">
    <property type="match status" value="1"/>
</dbReference>
<dbReference type="SUPFAM" id="SSF53067">
    <property type="entry name" value="Actin-like ATPase domain"/>
    <property type="match status" value="2"/>
</dbReference>
<keyword evidence="3" id="KW-0732">Signal</keyword>
<keyword evidence="4" id="KW-0547">Nucleotide-binding</keyword>
<dbReference type="GO" id="GO:0034663">
    <property type="term" value="C:endoplasmic reticulum chaperone complex"/>
    <property type="evidence" value="ECO:0007669"/>
    <property type="project" value="TreeGrafter"/>
</dbReference>
<dbReference type="EMBL" id="MLAK01000412">
    <property type="protein sequence ID" value="OHT14215.1"/>
    <property type="molecule type" value="Genomic_DNA"/>
</dbReference>
<dbReference type="Gene3D" id="3.30.420.40">
    <property type="match status" value="2"/>
</dbReference>
<keyword evidence="9" id="KW-1185">Reference proteome</keyword>
<evidence type="ECO:0000313" key="9">
    <source>
        <dbReference type="Proteomes" id="UP000179807"/>
    </source>
</evidence>
<dbReference type="FunFam" id="3.30.420.40:FF:000028">
    <property type="entry name" value="heat shock 70 kDa protein-like"/>
    <property type="match status" value="1"/>
</dbReference>
<sequence>MMRNRSAVVRAIPEIIGKNYSVELQELFESRLYNFNINGTQVNGVEPHVALAMLFEHFVHNAEIQLQQGNIRDTVIAVPAYFTDAQRSKVALAAKIAGLNLLHIIDEKHALAQVYAFEKTSFFTREPKTVAIVDVGHSSITISGFKFSAKIVTSKGRNPRPVPKVEELGYVWDDTVGGIDFDIAIARHFSEKYQVPLNQALLEDSQRVKHALTLGDTANITVDFLDTRLIFTRDEFHSICSPIIEKIKNLGQSMNRTFDLVEFVGGASRIPIVIDTLTSFLGNFSRSLNGDEAIVIGAAYTAAMTSGAFKLKEMTYSPTSAHSANLTYGSRKVQLFGQGSSLSKLKTARLDADNESSRVSLYYTSKVPIGCDKMIGEWEIIRNEPYPNVSRIVLSFGFNDKSLSILSKSQLFTKLESGEVKQSPLDIKQVFKPSKITKEEKTKEKLLLNAFSANDQRLSKIAEARNTLESLLFELKDAHQHDPVWISVTSDEEKKKVNQTLQEISNWIEEKVDFDDELPLKEKTRNLEESVKDIKYRVQEARTRESSIHELEYLLNDMQDAVINRWPSKKLRVPKQQKKAILNHVKLTKEWLSRKKEEQTELQPWDEPALKTTDIELRIKKLGDAFKNLEEAVLSNKLKNKRGDSEGDDEDQFGADL</sequence>
<dbReference type="GeneID" id="94833133"/>
<dbReference type="InterPro" id="IPR029048">
    <property type="entry name" value="HSP70_C_sf"/>
</dbReference>
<name>A0A1J4KSF6_9EUKA</name>
<feature type="region of interest" description="Disordered" evidence="7">
    <location>
        <begin position="637"/>
        <end position="657"/>
    </location>
</feature>
<gene>
    <name evidence="8" type="ORF">TRFO_15513</name>
</gene>
<comment type="similarity">
    <text evidence="2">Belongs to the heat shock protein 70 family.</text>
</comment>
<evidence type="ECO:0000256" key="4">
    <source>
        <dbReference type="ARBA" id="ARBA00022741"/>
    </source>
</evidence>
<dbReference type="InterPro" id="IPR018181">
    <property type="entry name" value="Heat_shock_70_CS"/>
</dbReference>
<evidence type="ECO:0000256" key="1">
    <source>
        <dbReference type="ARBA" id="ARBA00004319"/>
    </source>
</evidence>
<dbReference type="InterPro" id="IPR043129">
    <property type="entry name" value="ATPase_NBD"/>
</dbReference>
<dbReference type="Proteomes" id="UP000179807">
    <property type="component" value="Unassembled WGS sequence"/>
</dbReference>
<dbReference type="PROSITE" id="PS01036">
    <property type="entry name" value="HSP70_3"/>
    <property type="match status" value="1"/>
</dbReference>
<organism evidence="8 9">
    <name type="scientific">Tritrichomonas foetus</name>
    <dbReference type="NCBI Taxonomy" id="1144522"/>
    <lineage>
        <taxon>Eukaryota</taxon>
        <taxon>Metamonada</taxon>
        <taxon>Parabasalia</taxon>
        <taxon>Tritrichomonadida</taxon>
        <taxon>Tritrichomonadidae</taxon>
        <taxon>Tritrichomonas</taxon>
    </lineage>
</organism>
<dbReference type="Pfam" id="PF00012">
    <property type="entry name" value="HSP70"/>
    <property type="match status" value="1"/>
</dbReference>
<dbReference type="OrthoDB" id="10262720at2759"/>
<dbReference type="GO" id="GO:0005524">
    <property type="term" value="F:ATP binding"/>
    <property type="evidence" value="ECO:0007669"/>
    <property type="project" value="UniProtKB-KW"/>
</dbReference>
<keyword evidence="6" id="KW-0143">Chaperone</keyword>
<dbReference type="GO" id="GO:0140662">
    <property type="term" value="F:ATP-dependent protein folding chaperone"/>
    <property type="evidence" value="ECO:0007669"/>
    <property type="project" value="InterPro"/>
</dbReference>
<comment type="subcellular location">
    <subcellularLocation>
        <location evidence="1">Endoplasmic reticulum lumen</location>
    </subcellularLocation>
</comment>
<evidence type="ECO:0000256" key="3">
    <source>
        <dbReference type="ARBA" id="ARBA00022729"/>
    </source>
</evidence>
<dbReference type="PRINTS" id="PR00301">
    <property type="entry name" value="HEATSHOCK70"/>
</dbReference>
<protein>
    <submittedName>
        <fullName evidence="8">DnaK protein</fullName>
    </submittedName>
</protein>
<dbReference type="Gene3D" id="3.90.640.10">
    <property type="entry name" value="Actin, Chain A, domain 4"/>
    <property type="match status" value="1"/>
</dbReference>
<proteinExistence type="inferred from homology"/>
<dbReference type="InterPro" id="IPR013126">
    <property type="entry name" value="Hsp_70_fam"/>
</dbReference>
<evidence type="ECO:0000313" key="8">
    <source>
        <dbReference type="EMBL" id="OHT14215.1"/>
    </source>
</evidence>
<dbReference type="PANTHER" id="PTHR45639">
    <property type="entry name" value="HSC70CB, ISOFORM G-RELATED"/>
    <property type="match status" value="1"/>
</dbReference>
<evidence type="ECO:0000256" key="6">
    <source>
        <dbReference type="ARBA" id="ARBA00023186"/>
    </source>
</evidence>
<evidence type="ECO:0000256" key="5">
    <source>
        <dbReference type="ARBA" id="ARBA00022840"/>
    </source>
</evidence>
<keyword evidence="5" id="KW-0067">ATP-binding</keyword>
<accession>A0A1J4KSF6</accession>
<evidence type="ECO:0000256" key="7">
    <source>
        <dbReference type="SAM" id="MobiDB-lite"/>
    </source>
</evidence>
<dbReference type="VEuPathDB" id="TrichDB:TRFO_15513"/>
<dbReference type="AlphaFoldDB" id="A0A1J4KSF6"/>
<feature type="compositionally biased region" description="Acidic residues" evidence="7">
    <location>
        <begin position="646"/>
        <end position="657"/>
    </location>
</feature>
<evidence type="ECO:0000256" key="2">
    <source>
        <dbReference type="ARBA" id="ARBA00007381"/>
    </source>
</evidence>
<dbReference type="GO" id="GO:0030968">
    <property type="term" value="P:endoplasmic reticulum unfolded protein response"/>
    <property type="evidence" value="ECO:0007669"/>
    <property type="project" value="TreeGrafter"/>
</dbReference>
<dbReference type="SUPFAM" id="SSF100934">
    <property type="entry name" value="Heat shock protein 70kD (HSP70), C-terminal subdomain"/>
    <property type="match status" value="1"/>
</dbReference>
<dbReference type="GO" id="GO:0005788">
    <property type="term" value="C:endoplasmic reticulum lumen"/>
    <property type="evidence" value="ECO:0007669"/>
    <property type="project" value="UniProtKB-SubCell"/>
</dbReference>
<comment type="caution">
    <text evidence="8">The sequence shown here is derived from an EMBL/GenBank/DDBJ whole genome shotgun (WGS) entry which is preliminary data.</text>
</comment>
<reference evidence="8" key="1">
    <citation type="submission" date="2016-10" db="EMBL/GenBank/DDBJ databases">
        <authorList>
            <person name="Benchimol M."/>
            <person name="Almeida L.G."/>
            <person name="Vasconcelos A.T."/>
            <person name="Perreira-Neves A."/>
            <person name="Rosa I.A."/>
            <person name="Tasca T."/>
            <person name="Bogo M.R."/>
            <person name="de Souza W."/>
        </authorList>
    </citation>
    <scope>NUCLEOTIDE SEQUENCE [LARGE SCALE GENOMIC DNA]</scope>
    <source>
        <strain evidence="8">K</strain>
    </source>
</reference>